<keyword evidence="4" id="KW-1185">Reference proteome</keyword>
<dbReference type="EMBL" id="FNZX01000003">
    <property type="protein sequence ID" value="SEK17686.1"/>
    <property type="molecule type" value="Genomic_DNA"/>
</dbReference>
<evidence type="ECO:0000313" key="4">
    <source>
        <dbReference type="Proteomes" id="UP000182321"/>
    </source>
</evidence>
<evidence type="ECO:0000313" key="3">
    <source>
        <dbReference type="EMBL" id="SEK17686.1"/>
    </source>
</evidence>
<feature type="transmembrane region" description="Helical" evidence="2">
    <location>
        <begin position="163"/>
        <end position="181"/>
    </location>
</feature>
<protein>
    <submittedName>
        <fullName evidence="3">Uncharacterized protein</fullName>
    </submittedName>
</protein>
<dbReference type="RefSeq" id="WP_074788637.1">
    <property type="nucleotide sequence ID" value="NZ_FNZX01000003.1"/>
</dbReference>
<accession>A0A1H7EUV7</accession>
<keyword evidence="2" id="KW-0472">Membrane</keyword>
<reference evidence="4" key="1">
    <citation type="submission" date="2016-10" db="EMBL/GenBank/DDBJ databases">
        <authorList>
            <person name="Varghese N."/>
        </authorList>
    </citation>
    <scope>NUCLEOTIDE SEQUENCE [LARGE SCALE GENOMIC DNA]</scope>
    <source>
        <strain evidence="4">ACV-9</strain>
    </source>
</reference>
<feature type="region of interest" description="Disordered" evidence="1">
    <location>
        <begin position="82"/>
        <end position="147"/>
    </location>
</feature>
<keyword evidence="2" id="KW-0812">Transmembrane</keyword>
<evidence type="ECO:0000256" key="1">
    <source>
        <dbReference type="SAM" id="MobiDB-lite"/>
    </source>
</evidence>
<feature type="compositionally biased region" description="Polar residues" evidence="1">
    <location>
        <begin position="109"/>
        <end position="119"/>
    </location>
</feature>
<evidence type="ECO:0000256" key="2">
    <source>
        <dbReference type="SAM" id="Phobius"/>
    </source>
</evidence>
<organism evidence="3 4">
    <name type="scientific">Pseudobutyrivibrio ruminis</name>
    <dbReference type="NCBI Taxonomy" id="46206"/>
    <lineage>
        <taxon>Bacteria</taxon>
        <taxon>Bacillati</taxon>
        <taxon>Bacillota</taxon>
        <taxon>Clostridia</taxon>
        <taxon>Lachnospirales</taxon>
        <taxon>Lachnospiraceae</taxon>
        <taxon>Pseudobutyrivibrio</taxon>
    </lineage>
</organism>
<feature type="compositionally biased region" description="Acidic residues" evidence="1">
    <location>
        <begin position="92"/>
        <end position="101"/>
    </location>
</feature>
<keyword evidence="2" id="KW-1133">Transmembrane helix</keyword>
<dbReference type="AlphaFoldDB" id="A0A1H7EUV7"/>
<gene>
    <name evidence="3" type="ORF">SAMN02910377_00094</name>
</gene>
<proteinExistence type="predicted"/>
<name>A0A1H7EUV7_9FIRM</name>
<dbReference type="Proteomes" id="UP000182321">
    <property type="component" value="Unassembled WGS sequence"/>
</dbReference>
<sequence length="189" mass="20716">MKNRIIYTLLLTVLLYVLPLTSVYASESVEEGTVVTETITVGGITMTVDEYEDFMVKLDACDTEEDIYSLYQSMGMDTSSLDNAFSGSLETSESETEDNTDNTDHVDSNVDSMSTSVIENNEEETDNSVETNVEPGEKNDDNENAGEFTYEYDNSKGTTVIKAVASVVGAVTVGLVGYIVVMKKKKDKK</sequence>